<keyword evidence="3" id="KW-1185">Reference proteome</keyword>
<evidence type="ECO:0000313" key="2">
    <source>
        <dbReference type="EMBL" id="RYC69327.1"/>
    </source>
</evidence>
<dbReference type="Proteomes" id="UP000290407">
    <property type="component" value="Unassembled WGS sequence"/>
</dbReference>
<evidence type="ECO:0000313" key="3">
    <source>
        <dbReference type="Proteomes" id="UP000290407"/>
    </source>
</evidence>
<sequence length="170" mass="20062">MAKSKPDPTRAFNYDLDYRTLNLREQPELYRVGKGEMGVLLVQPYKSEILPHWRFKTPDIARESSEKIFQLFLDYKAQGDFVGMDMARKFLQMGYTRSRRYANHRSGQKYDGPVPDDQKGRSGAHGRPQLPREEDPVKAESARIFYAVYLRAREDETYKRLKKEWQQTYG</sequence>
<gene>
    <name evidence="2" type="ORF">EQG79_11990</name>
</gene>
<dbReference type="EMBL" id="SBLB01000003">
    <property type="protein sequence ID" value="RYC69327.1"/>
    <property type="molecule type" value="Genomic_DNA"/>
</dbReference>
<dbReference type="AlphaFoldDB" id="A0A4Q2UIQ4"/>
<dbReference type="RefSeq" id="WP_077921165.1">
    <property type="nucleotide sequence ID" value="NZ_SBLB01000003.1"/>
</dbReference>
<comment type="caution">
    <text evidence="2">The sequence shown here is derived from an EMBL/GenBank/DDBJ whole genome shotgun (WGS) entry which is preliminary data.</text>
</comment>
<evidence type="ECO:0000256" key="1">
    <source>
        <dbReference type="SAM" id="MobiDB-lite"/>
    </source>
</evidence>
<accession>A0A4Q2UIQ4</accession>
<feature type="region of interest" description="Disordered" evidence="1">
    <location>
        <begin position="102"/>
        <end position="138"/>
    </location>
</feature>
<organism evidence="2 3">
    <name type="scientific">Spirosoma sordidisoli</name>
    <dbReference type="NCBI Taxonomy" id="2502893"/>
    <lineage>
        <taxon>Bacteria</taxon>
        <taxon>Pseudomonadati</taxon>
        <taxon>Bacteroidota</taxon>
        <taxon>Cytophagia</taxon>
        <taxon>Cytophagales</taxon>
        <taxon>Cytophagaceae</taxon>
        <taxon>Spirosoma</taxon>
    </lineage>
</organism>
<name>A0A4Q2UIQ4_9BACT</name>
<dbReference type="Pfam" id="PF14328">
    <property type="entry name" value="DUF4385"/>
    <property type="match status" value="1"/>
</dbReference>
<proteinExistence type="predicted"/>
<dbReference type="InterPro" id="IPR025494">
    <property type="entry name" value="DUF4385"/>
</dbReference>
<reference evidence="2 3" key="1">
    <citation type="submission" date="2019-01" db="EMBL/GenBank/DDBJ databases">
        <title>Spirosoma flava sp. nov., a propanil-degrading bacterium isolated from herbicide-contaminated soil.</title>
        <authorList>
            <person name="Zhang L."/>
            <person name="Jiang J.-D."/>
        </authorList>
    </citation>
    <scope>NUCLEOTIDE SEQUENCE [LARGE SCALE GENOMIC DNA]</scope>
    <source>
        <strain evidence="2 3">TY50</strain>
    </source>
</reference>
<protein>
    <submittedName>
        <fullName evidence="2">DUF4385 domain-containing protein</fullName>
    </submittedName>
</protein>